<proteinExistence type="predicted"/>
<gene>
    <name evidence="2" type="ORF">L3V18_15295</name>
</gene>
<reference evidence="2 3" key="3">
    <citation type="submission" date="2022-01" db="EMBL/GenBank/DDBJ databases">
        <authorList>
            <person name="Zhou L.Y."/>
        </authorList>
    </citation>
    <scope>NUCLEOTIDE SEQUENCE [LARGE SCALE GENOMIC DNA]</scope>
    <source>
        <strain evidence="2 3">TLK-CK17</strain>
    </source>
</reference>
<sequence>MRQQEEKEVRPFARTSARELTEEEIAAIAGGGPDHTHATGPNGDDPSDPGDVV</sequence>
<dbReference type="Proteomes" id="UP001430796">
    <property type="component" value="Unassembled WGS sequence"/>
</dbReference>
<organism evidence="2 3">
    <name type="scientific">Marilutibacter chinensis</name>
    <dbReference type="NCBI Taxonomy" id="2912247"/>
    <lineage>
        <taxon>Bacteria</taxon>
        <taxon>Pseudomonadati</taxon>
        <taxon>Pseudomonadota</taxon>
        <taxon>Gammaproteobacteria</taxon>
        <taxon>Lysobacterales</taxon>
        <taxon>Lysobacteraceae</taxon>
        <taxon>Marilutibacter</taxon>
    </lineage>
</organism>
<dbReference type="RefSeq" id="WP_237056024.1">
    <property type="nucleotide sequence ID" value="NZ_JAKJPO010000012.1"/>
</dbReference>
<reference evidence="3" key="1">
    <citation type="submission" date="2022-01" db="EMBL/GenBank/DDBJ databases">
        <title>Lysobacter chinensis sp. nov., a bacterium isolated from cow dung compost.</title>
        <authorList>
            <person name="Zhou L.Y."/>
        </authorList>
    </citation>
    <scope>NUCLEOTIDE SEQUENCE [LARGE SCALE GENOMIC DNA]</scope>
    <source>
        <strain evidence="3">TLK-CK17</strain>
    </source>
</reference>
<feature type="region of interest" description="Disordered" evidence="1">
    <location>
        <begin position="27"/>
        <end position="53"/>
    </location>
</feature>
<keyword evidence="3" id="KW-1185">Reference proteome</keyword>
<evidence type="ECO:0000313" key="2">
    <source>
        <dbReference type="EMBL" id="MCF7223142.1"/>
    </source>
</evidence>
<evidence type="ECO:0000256" key="1">
    <source>
        <dbReference type="SAM" id="MobiDB-lite"/>
    </source>
</evidence>
<name>A0ABS9HYA1_9GAMM</name>
<accession>A0ABS9HYA1</accession>
<dbReference type="EMBL" id="JAKJPO010000012">
    <property type="protein sequence ID" value="MCF7223142.1"/>
    <property type="molecule type" value="Genomic_DNA"/>
</dbReference>
<feature type="compositionally biased region" description="Low complexity" evidence="1">
    <location>
        <begin position="40"/>
        <end position="53"/>
    </location>
</feature>
<evidence type="ECO:0008006" key="4">
    <source>
        <dbReference type="Google" id="ProtNLM"/>
    </source>
</evidence>
<evidence type="ECO:0000313" key="3">
    <source>
        <dbReference type="Proteomes" id="UP001430796"/>
    </source>
</evidence>
<protein>
    <recommendedName>
        <fullName evidence="4">Bacteriocin-like protein</fullName>
    </recommendedName>
</protein>
<reference evidence="2 3" key="2">
    <citation type="submission" date="2022-01" db="EMBL/GenBank/DDBJ databases">
        <title>Lysobacter chinensis sp. nov., a bacterium isolated from cow dung compost.</title>
        <authorList>
            <person name="Liu Y."/>
        </authorList>
    </citation>
    <scope>NUCLEOTIDE SEQUENCE [LARGE SCALE GENOMIC DNA]</scope>
    <source>
        <strain evidence="2 3">TLK-CK17</strain>
    </source>
</reference>
<comment type="caution">
    <text evidence="2">The sequence shown here is derived from an EMBL/GenBank/DDBJ whole genome shotgun (WGS) entry which is preliminary data.</text>
</comment>